<keyword evidence="3" id="KW-1185">Reference proteome</keyword>
<gene>
    <name evidence="2" type="ORF">NEMBOFW57_005449</name>
</gene>
<accession>A0AAD4EXD5</accession>
<proteinExistence type="predicted"/>
<comment type="caution">
    <text evidence="2">The sequence shown here is derived from an EMBL/GenBank/DDBJ whole genome shotgun (WGS) entry which is preliminary data.</text>
</comment>
<feature type="compositionally biased region" description="Polar residues" evidence="1">
    <location>
        <begin position="22"/>
        <end position="43"/>
    </location>
</feature>
<name>A0AAD4EXD5_9PEZI</name>
<dbReference type="EMBL" id="JAHCVI010000002">
    <property type="protein sequence ID" value="KAG7289086.1"/>
    <property type="molecule type" value="Genomic_DNA"/>
</dbReference>
<feature type="compositionally biased region" description="Basic and acidic residues" evidence="1">
    <location>
        <begin position="115"/>
        <end position="128"/>
    </location>
</feature>
<protein>
    <submittedName>
        <fullName evidence="2">Uncharacterized protein</fullName>
    </submittedName>
</protein>
<reference evidence="2" key="1">
    <citation type="submission" date="2023-02" db="EMBL/GenBank/DDBJ databases">
        <authorList>
            <person name="Palmer J.M."/>
        </authorList>
    </citation>
    <scope>NUCLEOTIDE SEQUENCE</scope>
    <source>
        <strain evidence="2">FW57</strain>
    </source>
</reference>
<organism evidence="2 3">
    <name type="scientific">Staphylotrichum longicolle</name>
    <dbReference type="NCBI Taxonomy" id="669026"/>
    <lineage>
        <taxon>Eukaryota</taxon>
        <taxon>Fungi</taxon>
        <taxon>Dikarya</taxon>
        <taxon>Ascomycota</taxon>
        <taxon>Pezizomycotina</taxon>
        <taxon>Sordariomycetes</taxon>
        <taxon>Sordariomycetidae</taxon>
        <taxon>Sordariales</taxon>
        <taxon>Chaetomiaceae</taxon>
        <taxon>Staphylotrichum</taxon>
    </lineage>
</organism>
<feature type="region of interest" description="Disordered" evidence="1">
    <location>
        <begin position="1"/>
        <end position="131"/>
    </location>
</feature>
<dbReference type="AlphaFoldDB" id="A0AAD4EXD5"/>
<evidence type="ECO:0000313" key="3">
    <source>
        <dbReference type="Proteomes" id="UP001197093"/>
    </source>
</evidence>
<evidence type="ECO:0000313" key="2">
    <source>
        <dbReference type="EMBL" id="KAG7289086.1"/>
    </source>
</evidence>
<sequence>MADRHVPPARMLNAGVSKARSGMTSSSHSQGVRRNLFQSQLTRRPTALSGSEEEELHLDAEVHRESQHRHHSHFQPQPETAFPQDDIVVRNHNGEIELGDPPTLPLDEAEDMEALDARHENEKERQRLCEASSLRPSKASLRAKVAALDEDNWLYEPVQPSQLHQ</sequence>
<evidence type="ECO:0000256" key="1">
    <source>
        <dbReference type="SAM" id="MobiDB-lite"/>
    </source>
</evidence>
<dbReference type="Proteomes" id="UP001197093">
    <property type="component" value="Unassembled WGS sequence"/>
</dbReference>